<sequence length="164" mass="18888">MRQHRAGKKHSDADALSRQHDPPEVGSNRVETDVSAQKCREWLLSLAECDAEECVDETELGGYTGWSIENVELTAHNDDDEWDDKEDGDEKEENVKLEEGVESENNLPRLIAPLEKNRTESKTVLWYTQHCGYRLIAHDPRNLSVLRDWIVSGARQELARREYL</sequence>
<organism evidence="1 2">
    <name type="scientific">Racocetra persica</name>
    <dbReference type="NCBI Taxonomy" id="160502"/>
    <lineage>
        <taxon>Eukaryota</taxon>
        <taxon>Fungi</taxon>
        <taxon>Fungi incertae sedis</taxon>
        <taxon>Mucoromycota</taxon>
        <taxon>Glomeromycotina</taxon>
        <taxon>Glomeromycetes</taxon>
        <taxon>Diversisporales</taxon>
        <taxon>Gigasporaceae</taxon>
        <taxon>Racocetra</taxon>
    </lineage>
</organism>
<comment type="caution">
    <text evidence="1">The sequence shown here is derived from an EMBL/GenBank/DDBJ whole genome shotgun (WGS) entry which is preliminary data.</text>
</comment>
<name>A0ACA9PBB9_9GLOM</name>
<evidence type="ECO:0000313" key="1">
    <source>
        <dbReference type="EMBL" id="CAG8694545.1"/>
    </source>
</evidence>
<keyword evidence="2" id="KW-1185">Reference proteome</keyword>
<reference evidence="1" key="1">
    <citation type="submission" date="2021-06" db="EMBL/GenBank/DDBJ databases">
        <authorList>
            <person name="Kallberg Y."/>
            <person name="Tangrot J."/>
            <person name="Rosling A."/>
        </authorList>
    </citation>
    <scope>NUCLEOTIDE SEQUENCE</scope>
    <source>
        <strain evidence="1">MA461A</strain>
    </source>
</reference>
<gene>
    <name evidence="1" type="ORF">RPERSI_LOCUS9716</name>
</gene>
<accession>A0ACA9PBB9</accession>
<feature type="non-terminal residue" evidence="1">
    <location>
        <position position="164"/>
    </location>
</feature>
<evidence type="ECO:0000313" key="2">
    <source>
        <dbReference type="Proteomes" id="UP000789920"/>
    </source>
</evidence>
<proteinExistence type="predicted"/>
<dbReference type="Proteomes" id="UP000789920">
    <property type="component" value="Unassembled WGS sequence"/>
</dbReference>
<protein>
    <submittedName>
        <fullName evidence="1">15249_t:CDS:1</fullName>
    </submittedName>
</protein>
<dbReference type="EMBL" id="CAJVQC010018583">
    <property type="protein sequence ID" value="CAG8694545.1"/>
    <property type="molecule type" value="Genomic_DNA"/>
</dbReference>